<accession>A0A1M2W6S5</accession>
<keyword evidence="2" id="KW-0274">FAD</keyword>
<sequence length="771" mass="85216">MKRSSRRISSATAAATGLCAFILLSSLAFCSGLWTRYKYTLSRQDKGGMYPGASPVWDVGTLPDVSMYFEPTIHYQLNSTEADAEWAALVPTNGGIVHVGPERQPFMLSVFHQLRCLDILRRAYISHAEEPDAVAVHCLNYIRQMVLCRRDTILEPVVDIGSAHAVQAWRTLTCKDWRKVYEAHAQQGTSDPRSEPVAIVGSGVAGLITAYTLLRDGFTDVKILTRDLRVGGVWATNRIYPGLYLNKYETFFLSVIFRLRLIDSVHGEYRLSPLEMPAPSSADGRLSGDDMAQYMARFTDMYLQDRIEFGLDISNIRRGSNGQGWLLDVRNVHAGEQETRSFTRMVVCTGGCDVPKLPANLHADKALATGFKGLVFHSVDFGPKLQDLTASVPLQDTEGSSSLGSSIVVIGGGKSAQDIAAYLANEGRAVTVVCPNLDAFTAGPKPLPDFIRKSRLLSLFSPHIHLRTKLERFLHTTWVGQKTVEFMWNGLVDSSFKAVNVPEDSPLRNTVSPFWHIRINDEGVPRNNGFHALALARKINVITPAHAVGFSEDGQSVTLDDGRSIRASAVVLATGYQSSWSSLFEADTAEELGLNPHPAETSSDYHWDYTSLSNPPPLHPYAKKWSSSIYRGLVPSKNIARRDFAVNGACVSPNNGYTLEVASHWISSYFLGDPMRLPETPEAALAETDRAAAWLRTRYPEVPTALNSSQTGYLAFWTWPQHVDDLLEDMGLAVMRSGGNGLTWPFKVIDLKEIAHLKEERDAKRPARNAA</sequence>
<dbReference type="InterPro" id="IPR050346">
    <property type="entry name" value="FMO-like"/>
</dbReference>
<feature type="domain" description="FAD/NAD(P)-binding" evidence="5">
    <location>
        <begin position="197"/>
        <end position="433"/>
    </location>
</feature>
<dbReference type="Gene3D" id="3.50.50.60">
    <property type="entry name" value="FAD/NAD(P)-binding domain"/>
    <property type="match status" value="2"/>
</dbReference>
<dbReference type="PANTHER" id="PTHR23023">
    <property type="entry name" value="DIMETHYLANILINE MONOOXYGENASE"/>
    <property type="match status" value="1"/>
</dbReference>
<keyword evidence="1" id="KW-0285">Flavoprotein</keyword>
<reference evidence="6 7" key="1">
    <citation type="submission" date="2016-10" db="EMBL/GenBank/DDBJ databases">
        <title>Genome sequence of the basidiomycete white-rot fungus Trametes pubescens.</title>
        <authorList>
            <person name="Makela M.R."/>
            <person name="Granchi Z."/>
            <person name="Peng M."/>
            <person name="De Vries R.P."/>
            <person name="Grigoriev I."/>
            <person name="Riley R."/>
            <person name="Hilden K."/>
        </authorList>
    </citation>
    <scope>NUCLEOTIDE SEQUENCE [LARGE SCALE GENOMIC DNA]</scope>
    <source>
        <strain evidence="6 7">FBCC735</strain>
    </source>
</reference>
<dbReference type="InterPro" id="IPR036188">
    <property type="entry name" value="FAD/NAD-bd_sf"/>
</dbReference>
<dbReference type="PRINTS" id="PR00368">
    <property type="entry name" value="FADPNR"/>
</dbReference>
<organism evidence="6 7">
    <name type="scientific">Trametes pubescens</name>
    <name type="common">White-rot fungus</name>
    <dbReference type="NCBI Taxonomy" id="154538"/>
    <lineage>
        <taxon>Eukaryota</taxon>
        <taxon>Fungi</taxon>
        <taxon>Dikarya</taxon>
        <taxon>Basidiomycota</taxon>
        <taxon>Agaricomycotina</taxon>
        <taxon>Agaricomycetes</taxon>
        <taxon>Polyporales</taxon>
        <taxon>Polyporaceae</taxon>
        <taxon>Trametes</taxon>
    </lineage>
</organism>
<comment type="similarity">
    <text evidence="4">Belongs to the ustYa family.</text>
</comment>
<dbReference type="STRING" id="154538.A0A1M2W6S5"/>
<dbReference type="EMBL" id="MNAD01000155">
    <property type="protein sequence ID" value="OJT15472.1"/>
    <property type="molecule type" value="Genomic_DNA"/>
</dbReference>
<dbReference type="Pfam" id="PF07992">
    <property type="entry name" value="Pyr_redox_2"/>
    <property type="match status" value="1"/>
</dbReference>
<dbReference type="GO" id="GO:0043386">
    <property type="term" value="P:mycotoxin biosynthetic process"/>
    <property type="evidence" value="ECO:0007669"/>
    <property type="project" value="InterPro"/>
</dbReference>
<name>A0A1M2W6S5_TRAPU</name>
<evidence type="ECO:0000313" key="6">
    <source>
        <dbReference type="EMBL" id="OJT15472.1"/>
    </source>
</evidence>
<dbReference type="AlphaFoldDB" id="A0A1M2W6S5"/>
<evidence type="ECO:0000256" key="3">
    <source>
        <dbReference type="ARBA" id="ARBA00023002"/>
    </source>
</evidence>
<evidence type="ECO:0000256" key="2">
    <source>
        <dbReference type="ARBA" id="ARBA00022827"/>
    </source>
</evidence>
<evidence type="ECO:0000256" key="4">
    <source>
        <dbReference type="ARBA" id="ARBA00035112"/>
    </source>
</evidence>
<keyword evidence="7" id="KW-1185">Reference proteome</keyword>
<dbReference type="InterPro" id="IPR021765">
    <property type="entry name" value="UstYa-like"/>
</dbReference>
<comment type="caution">
    <text evidence="6">The sequence shown here is derived from an EMBL/GenBank/DDBJ whole genome shotgun (WGS) entry which is preliminary data.</text>
</comment>
<protein>
    <recommendedName>
        <fullName evidence="5">FAD/NAD(P)-binding domain-containing protein</fullName>
    </recommendedName>
</protein>
<dbReference type="OMA" id="DEIMLHT"/>
<gene>
    <name evidence="6" type="ORF">TRAPUB_7343</name>
</gene>
<evidence type="ECO:0000259" key="5">
    <source>
        <dbReference type="Pfam" id="PF07992"/>
    </source>
</evidence>
<evidence type="ECO:0000313" key="7">
    <source>
        <dbReference type="Proteomes" id="UP000184267"/>
    </source>
</evidence>
<dbReference type="Pfam" id="PF11807">
    <property type="entry name" value="UstYa"/>
    <property type="match status" value="1"/>
</dbReference>
<dbReference type="SUPFAM" id="SSF51905">
    <property type="entry name" value="FAD/NAD(P)-binding domain"/>
    <property type="match status" value="2"/>
</dbReference>
<dbReference type="InterPro" id="IPR023753">
    <property type="entry name" value="FAD/NAD-binding_dom"/>
</dbReference>
<dbReference type="Proteomes" id="UP000184267">
    <property type="component" value="Unassembled WGS sequence"/>
</dbReference>
<evidence type="ECO:0000256" key="1">
    <source>
        <dbReference type="ARBA" id="ARBA00022630"/>
    </source>
</evidence>
<dbReference type="GO" id="GO:0016491">
    <property type="term" value="F:oxidoreductase activity"/>
    <property type="evidence" value="ECO:0007669"/>
    <property type="project" value="UniProtKB-KW"/>
</dbReference>
<keyword evidence="3" id="KW-0560">Oxidoreductase</keyword>
<dbReference type="OrthoDB" id="2915840at2759"/>
<proteinExistence type="inferred from homology"/>